<organism evidence="3 4">
    <name type="scientific">Tetracentron sinense</name>
    <name type="common">Spur-leaf</name>
    <dbReference type="NCBI Taxonomy" id="13715"/>
    <lineage>
        <taxon>Eukaryota</taxon>
        <taxon>Viridiplantae</taxon>
        <taxon>Streptophyta</taxon>
        <taxon>Embryophyta</taxon>
        <taxon>Tracheophyta</taxon>
        <taxon>Spermatophyta</taxon>
        <taxon>Magnoliopsida</taxon>
        <taxon>Trochodendrales</taxon>
        <taxon>Trochodendraceae</taxon>
        <taxon>Tetracentron</taxon>
    </lineage>
</organism>
<sequence>MDSEFQRSVSSRVNRRGDRNNQSQQTKDVEDGFFSTGRMPQDYPLKIVWKRGFIRLVLVAAILWMLLILTVLLFHVWSCQSSITFFSGILESVWLLW</sequence>
<reference evidence="3 4" key="1">
    <citation type="submission" date="2020-04" db="EMBL/GenBank/DDBJ databases">
        <title>Plant Genome Project.</title>
        <authorList>
            <person name="Zhang R.-G."/>
        </authorList>
    </citation>
    <scope>NUCLEOTIDE SEQUENCE [LARGE SCALE GENOMIC DNA]</scope>
    <source>
        <strain evidence="3">YNK0</strain>
        <tissue evidence="3">Leaf</tissue>
    </source>
</reference>
<feature type="region of interest" description="Disordered" evidence="1">
    <location>
        <begin position="1"/>
        <end position="34"/>
    </location>
</feature>
<keyword evidence="2" id="KW-0472">Membrane</keyword>
<proteinExistence type="predicted"/>
<dbReference type="OrthoDB" id="10528697at2759"/>
<evidence type="ECO:0000313" key="4">
    <source>
        <dbReference type="Proteomes" id="UP000655225"/>
    </source>
</evidence>
<name>A0A834ZHD9_TETSI</name>
<dbReference type="EMBL" id="JABCRI010000006">
    <property type="protein sequence ID" value="KAF8405460.1"/>
    <property type="molecule type" value="Genomic_DNA"/>
</dbReference>
<accession>A0A834ZHD9</accession>
<evidence type="ECO:0000313" key="3">
    <source>
        <dbReference type="EMBL" id="KAF8405460.1"/>
    </source>
</evidence>
<feature type="compositionally biased region" description="Polar residues" evidence="1">
    <location>
        <begin position="1"/>
        <end position="12"/>
    </location>
</feature>
<keyword evidence="2" id="KW-1133">Transmembrane helix</keyword>
<evidence type="ECO:0000256" key="2">
    <source>
        <dbReference type="SAM" id="Phobius"/>
    </source>
</evidence>
<gene>
    <name evidence="3" type="ORF">HHK36_010366</name>
</gene>
<dbReference type="AlphaFoldDB" id="A0A834ZHD9"/>
<comment type="caution">
    <text evidence="3">The sequence shown here is derived from an EMBL/GenBank/DDBJ whole genome shotgun (WGS) entry which is preliminary data.</text>
</comment>
<feature type="transmembrane region" description="Helical" evidence="2">
    <location>
        <begin position="53"/>
        <end position="77"/>
    </location>
</feature>
<protein>
    <submittedName>
        <fullName evidence="3">Uncharacterized protein</fullName>
    </submittedName>
</protein>
<evidence type="ECO:0000256" key="1">
    <source>
        <dbReference type="SAM" id="MobiDB-lite"/>
    </source>
</evidence>
<keyword evidence="4" id="KW-1185">Reference proteome</keyword>
<dbReference type="Proteomes" id="UP000655225">
    <property type="component" value="Unassembled WGS sequence"/>
</dbReference>
<keyword evidence="2" id="KW-0812">Transmembrane</keyword>